<dbReference type="AlphaFoldDB" id="A0AAW9R5R3"/>
<comment type="similarity">
    <text evidence="2">Belongs to the TspO/BZRP family.</text>
</comment>
<protein>
    <submittedName>
        <fullName evidence="7">TspO/MBR family protein</fullName>
    </submittedName>
</protein>
<feature type="transmembrane region" description="Helical" evidence="6">
    <location>
        <begin position="132"/>
        <end position="149"/>
    </location>
</feature>
<comment type="subcellular location">
    <subcellularLocation>
        <location evidence="1">Membrane</location>
        <topology evidence="1">Multi-pass membrane protein</topology>
    </subcellularLocation>
</comment>
<evidence type="ECO:0000256" key="1">
    <source>
        <dbReference type="ARBA" id="ARBA00004141"/>
    </source>
</evidence>
<dbReference type="CDD" id="cd15904">
    <property type="entry name" value="TSPO_MBR"/>
    <property type="match status" value="1"/>
</dbReference>
<feature type="transmembrane region" description="Helical" evidence="6">
    <location>
        <begin position="99"/>
        <end position="120"/>
    </location>
</feature>
<keyword evidence="8" id="KW-1185">Reference proteome</keyword>
<feature type="transmembrane region" description="Helical" evidence="6">
    <location>
        <begin position="46"/>
        <end position="66"/>
    </location>
</feature>
<dbReference type="Proteomes" id="UP001359886">
    <property type="component" value="Unassembled WGS sequence"/>
</dbReference>
<dbReference type="InterPro" id="IPR038330">
    <property type="entry name" value="TspO/MBR-related_sf"/>
</dbReference>
<evidence type="ECO:0000256" key="4">
    <source>
        <dbReference type="ARBA" id="ARBA00022989"/>
    </source>
</evidence>
<dbReference type="PANTHER" id="PTHR10057:SF0">
    <property type="entry name" value="TRANSLOCATOR PROTEIN"/>
    <property type="match status" value="1"/>
</dbReference>
<dbReference type="PANTHER" id="PTHR10057">
    <property type="entry name" value="PERIPHERAL-TYPE BENZODIAZEPINE RECEPTOR"/>
    <property type="match status" value="1"/>
</dbReference>
<evidence type="ECO:0000313" key="7">
    <source>
        <dbReference type="EMBL" id="MEJ8567042.1"/>
    </source>
</evidence>
<dbReference type="FunFam" id="1.20.1260.100:FF:000001">
    <property type="entry name" value="translocator protein 2"/>
    <property type="match status" value="1"/>
</dbReference>
<evidence type="ECO:0000256" key="2">
    <source>
        <dbReference type="ARBA" id="ARBA00007524"/>
    </source>
</evidence>
<keyword evidence="5 6" id="KW-0472">Membrane</keyword>
<dbReference type="GO" id="GO:0016020">
    <property type="term" value="C:membrane"/>
    <property type="evidence" value="ECO:0007669"/>
    <property type="project" value="UniProtKB-SubCell"/>
</dbReference>
<dbReference type="PIRSF" id="PIRSF005859">
    <property type="entry name" value="PBR"/>
    <property type="match status" value="1"/>
</dbReference>
<accession>A0AAW9R5R3</accession>
<evidence type="ECO:0000313" key="8">
    <source>
        <dbReference type="Proteomes" id="UP001359886"/>
    </source>
</evidence>
<gene>
    <name evidence="7" type="ORF">V3330_05345</name>
</gene>
<reference evidence="7 8" key="1">
    <citation type="submission" date="2024-02" db="EMBL/GenBank/DDBJ databases">
        <title>A novel Wenzhouxiangellaceae bacterium, isolated from coastal sediments.</title>
        <authorList>
            <person name="Du Z.-J."/>
            <person name="Ye Y.-Q."/>
            <person name="Zhang X.-Y."/>
        </authorList>
    </citation>
    <scope>NUCLEOTIDE SEQUENCE [LARGE SCALE GENOMIC DNA]</scope>
    <source>
        <strain evidence="7 8">CH-27</strain>
    </source>
</reference>
<feature type="transmembrane region" description="Helical" evidence="6">
    <location>
        <begin position="73"/>
        <end position="93"/>
    </location>
</feature>
<organism evidence="7 8">
    <name type="scientific">Elongatibacter sediminis</name>
    <dbReference type="NCBI Taxonomy" id="3119006"/>
    <lineage>
        <taxon>Bacteria</taxon>
        <taxon>Pseudomonadati</taxon>
        <taxon>Pseudomonadota</taxon>
        <taxon>Gammaproteobacteria</taxon>
        <taxon>Chromatiales</taxon>
        <taxon>Wenzhouxiangellaceae</taxon>
        <taxon>Elongatibacter</taxon>
    </lineage>
</organism>
<dbReference type="Gene3D" id="1.20.1260.100">
    <property type="entry name" value="TspO/MBR protein"/>
    <property type="match status" value="1"/>
</dbReference>
<dbReference type="EMBL" id="JAZHOG010000003">
    <property type="protein sequence ID" value="MEJ8567042.1"/>
    <property type="molecule type" value="Genomic_DNA"/>
</dbReference>
<evidence type="ECO:0000256" key="5">
    <source>
        <dbReference type="ARBA" id="ARBA00023136"/>
    </source>
</evidence>
<evidence type="ECO:0000256" key="3">
    <source>
        <dbReference type="ARBA" id="ARBA00022692"/>
    </source>
</evidence>
<sequence>MTSRYLPLALFLVLVVMAAAFGASFPAGDWYVELRKPYWTPPAWVFGPAWSVLYVLMALAMWRVWITGHYVRVGALIWWLIQLGLNAAWSWLFFGLNRIGWAMAEMALLVVFVILCIKAFSSISRLATWMMVPYLLWLLFAFALNVTIWDMNGGGAGLFYFD</sequence>
<comment type="caution">
    <text evidence="7">The sequence shown here is derived from an EMBL/GenBank/DDBJ whole genome shotgun (WGS) entry which is preliminary data.</text>
</comment>
<keyword evidence="3 6" id="KW-0812">Transmembrane</keyword>
<name>A0AAW9R5R3_9GAMM</name>
<proteinExistence type="inferred from homology"/>
<dbReference type="InterPro" id="IPR004307">
    <property type="entry name" value="TspO_MBR"/>
</dbReference>
<keyword evidence="4 6" id="KW-1133">Transmembrane helix</keyword>
<dbReference type="Pfam" id="PF03073">
    <property type="entry name" value="TspO_MBR"/>
    <property type="match status" value="1"/>
</dbReference>
<dbReference type="GO" id="GO:0033013">
    <property type="term" value="P:tetrapyrrole metabolic process"/>
    <property type="evidence" value="ECO:0007669"/>
    <property type="project" value="UniProtKB-ARBA"/>
</dbReference>
<evidence type="ECO:0000256" key="6">
    <source>
        <dbReference type="SAM" id="Phobius"/>
    </source>
</evidence>
<dbReference type="RefSeq" id="WP_354694361.1">
    <property type="nucleotide sequence ID" value="NZ_JAZHOG010000003.1"/>
</dbReference>